<feature type="chain" id="PRO_5038754596" evidence="2">
    <location>
        <begin position="21"/>
        <end position="486"/>
    </location>
</feature>
<dbReference type="PANTHER" id="PTHR43649">
    <property type="entry name" value="ARABINOSE-BINDING PROTEIN-RELATED"/>
    <property type="match status" value="1"/>
</dbReference>
<evidence type="ECO:0000313" key="4">
    <source>
        <dbReference type="Proteomes" id="UP000292927"/>
    </source>
</evidence>
<evidence type="ECO:0000256" key="2">
    <source>
        <dbReference type="SAM" id="SignalP"/>
    </source>
</evidence>
<feature type="compositionally biased region" description="Basic and acidic residues" evidence="1">
    <location>
        <begin position="44"/>
        <end position="70"/>
    </location>
</feature>
<dbReference type="SUPFAM" id="SSF53850">
    <property type="entry name" value="Periplasmic binding protein-like II"/>
    <property type="match status" value="1"/>
</dbReference>
<dbReference type="Proteomes" id="UP000292927">
    <property type="component" value="Unassembled WGS sequence"/>
</dbReference>
<dbReference type="OrthoDB" id="9764112at2"/>
<keyword evidence="4" id="KW-1185">Reference proteome</keyword>
<feature type="region of interest" description="Disordered" evidence="1">
    <location>
        <begin position="23"/>
        <end position="70"/>
    </location>
</feature>
<sequence length="486" mass="53079">MKAKKVMALMMASAMAVSMAACGSDGGTTTKAADETTKAPETTKGSDETTKAADETTKAAEETKGGEEGDIKEVVFPEKVNNGEDCTIRFAWWGGQTRHERTEKVVEMFMEKYPNVTITTEPSDFDGYFQKMATLVGGGDVWDVFQLGNNWAEYTDIITDLTPYIEDGTINTDNISDGFLATTYDLGKQMEISLGTNAHVIIYNADMFAEAGLDEPAENWTWEDYEKCAEALKEVTGEYGSSSLEEFYGACTVGVPQWEDGLNFFKADNSGLMIDKPDYMVPFIEMIQRMTESGAYPDRGALNEMGTTPEQNFVATGEAAMTWALSNQVIAMAKAAEENGVGTLKIATLPRHSADGPSGYAVKSSQGLAIYNKTKYPDVCAEFINFFINSPEANQVLAGERGVPITSAVRAAIEPSLSELEKSVYDYVGMVGEWEDSKNVFINEPSQQNAIKDEFKNQLDKVNAGSITAEEAAKNVFDFANDAFTR</sequence>
<reference evidence="3 4" key="1">
    <citation type="submission" date="2019-02" db="EMBL/GenBank/DDBJ databases">
        <title>Genomic Encyclopedia of Type Strains, Phase IV (KMG-IV): sequencing the most valuable type-strain genomes for metagenomic binning, comparative biology and taxonomic classification.</title>
        <authorList>
            <person name="Goeker M."/>
        </authorList>
    </citation>
    <scope>NUCLEOTIDE SEQUENCE [LARGE SCALE GENOMIC DNA]</scope>
    <source>
        <strain evidence="3 4">DSM 29486</strain>
    </source>
</reference>
<name>A0A4Q7PJW1_9FIRM</name>
<dbReference type="InterPro" id="IPR050490">
    <property type="entry name" value="Bact_solute-bd_prot1"/>
</dbReference>
<dbReference type="Gene3D" id="3.40.190.10">
    <property type="entry name" value="Periplasmic binding protein-like II"/>
    <property type="match status" value="2"/>
</dbReference>
<keyword evidence="2" id="KW-0732">Signal</keyword>
<gene>
    <name evidence="3" type="ORF">EV209_1420</name>
</gene>
<proteinExistence type="predicted"/>
<evidence type="ECO:0000313" key="3">
    <source>
        <dbReference type="EMBL" id="RZT00983.1"/>
    </source>
</evidence>
<dbReference type="RefSeq" id="WP_130434479.1">
    <property type="nucleotide sequence ID" value="NZ_SGXF01000002.1"/>
</dbReference>
<dbReference type="InterPro" id="IPR006059">
    <property type="entry name" value="SBP"/>
</dbReference>
<protein>
    <submittedName>
        <fullName evidence="3">Carbohydrate ABC transporter substrate-binding protein (CUT1 family)</fullName>
    </submittedName>
</protein>
<evidence type="ECO:0000256" key="1">
    <source>
        <dbReference type="SAM" id="MobiDB-lite"/>
    </source>
</evidence>
<feature type="signal peptide" evidence="2">
    <location>
        <begin position="1"/>
        <end position="20"/>
    </location>
</feature>
<accession>A0A4Q7PJW1</accession>
<dbReference type="AlphaFoldDB" id="A0A4Q7PJW1"/>
<organism evidence="3 4">
    <name type="scientific">Cuneatibacter caecimuris</name>
    <dbReference type="NCBI Taxonomy" id="1796618"/>
    <lineage>
        <taxon>Bacteria</taxon>
        <taxon>Bacillati</taxon>
        <taxon>Bacillota</taxon>
        <taxon>Clostridia</taxon>
        <taxon>Lachnospirales</taxon>
        <taxon>Lachnospiraceae</taxon>
        <taxon>Cuneatibacter</taxon>
    </lineage>
</organism>
<dbReference type="PANTHER" id="PTHR43649:SF11">
    <property type="entry name" value="ABC TRANSPORTER SUBSTRATE-BINDING PROTEIN YESO-RELATED"/>
    <property type="match status" value="1"/>
</dbReference>
<comment type="caution">
    <text evidence="3">The sequence shown here is derived from an EMBL/GenBank/DDBJ whole genome shotgun (WGS) entry which is preliminary data.</text>
</comment>
<dbReference type="PROSITE" id="PS51257">
    <property type="entry name" value="PROKAR_LIPOPROTEIN"/>
    <property type="match status" value="1"/>
</dbReference>
<dbReference type="Pfam" id="PF01547">
    <property type="entry name" value="SBP_bac_1"/>
    <property type="match status" value="1"/>
</dbReference>
<dbReference type="EMBL" id="SGXF01000002">
    <property type="protein sequence ID" value="RZT00983.1"/>
    <property type="molecule type" value="Genomic_DNA"/>
</dbReference>